<evidence type="ECO:0000256" key="12">
    <source>
        <dbReference type="ARBA" id="ARBA00022839"/>
    </source>
</evidence>
<dbReference type="InterPro" id="IPR012337">
    <property type="entry name" value="RNaseH-like_sf"/>
</dbReference>
<comment type="catalytic activity">
    <reaction evidence="1">
        <text>Exonucleolytic cleavage of poly(A) to 5'-AMP.</text>
        <dbReference type="EC" id="3.1.13.4"/>
    </reaction>
</comment>
<dbReference type="OrthoDB" id="1164111at2759"/>
<keyword evidence="10" id="KW-0479">Metal-binding</keyword>
<name>A0A2Z6MZQ4_TRISU</name>
<evidence type="ECO:0000256" key="2">
    <source>
        <dbReference type="ARBA" id="ARBA00001968"/>
    </source>
</evidence>
<dbReference type="GO" id="GO:0003723">
    <property type="term" value="F:RNA binding"/>
    <property type="evidence" value="ECO:0007669"/>
    <property type="project" value="UniProtKB-KW"/>
</dbReference>
<gene>
    <name evidence="18" type="ORF">TSUD_106850</name>
</gene>
<keyword evidence="13" id="KW-0694">RNA-binding</keyword>
<keyword evidence="8" id="KW-0963">Cytoplasm</keyword>
<keyword evidence="16" id="KW-0539">Nucleus</keyword>
<dbReference type="GO" id="GO:0030014">
    <property type="term" value="C:CCR4-NOT complex"/>
    <property type="evidence" value="ECO:0007669"/>
    <property type="project" value="InterPro"/>
</dbReference>
<dbReference type="Proteomes" id="UP000242715">
    <property type="component" value="Unassembled WGS sequence"/>
</dbReference>
<comment type="function">
    <text evidence="17">Ubiquitous transcription factor required for a diverse set of processes. It is a component of the CCR4 complex involved in the control of gene expression.</text>
</comment>
<protein>
    <recommendedName>
        <fullName evidence="7">poly(A)-specific ribonuclease</fullName>
        <ecNumber evidence="7">3.1.13.4</ecNumber>
    </recommendedName>
</protein>
<evidence type="ECO:0000256" key="3">
    <source>
        <dbReference type="ARBA" id="ARBA00004123"/>
    </source>
</evidence>
<accession>A0A2Z6MZQ4</accession>
<evidence type="ECO:0000256" key="11">
    <source>
        <dbReference type="ARBA" id="ARBA00022801"/>
    </source>
</evidence>
<keyword evidence="12" id="KW-0269">Exonuclease</keyword>
<evidence type="ECO:0000256" key="10">
    <source>
        <dbReference type="ARBA" id="ARBA00022723"/>
    </source>
</evidence>
<dbReference type="EMBL" id="DF973245">
    <property type="protein sequence ID" value="GAU22357.1"/>
    <property type="molecule type" value="Genomic_DNA"/>
</dbReference>
<dbReference type="Pfam" id="PF04857">
    <property type="entry name" value="CAF1"/>
    <property type="match status" value="1"/>
</dbReference>
<keyword evidence="19" id="KW-1185">Reference proteome</keyword>
<dbReference type="Gene3D" id="3.30.420.10">
    <property type="entry name" value="Ribonuclease H-like superfamily/Ribonuclease H"/>
    <property type="match status" value="1"/>
</dbReference>
<proteinExistence type="inferred from homology"/>
<evidence type="ECO:0000256" key="14">
    <source>
        <dbReference type="ARBA" id="ARBA00023015"/>
    </source>
</evidence>
<dbReference type="EC" id="3.1.13.4" evidence="7"/>
<evidence type="ECO:0000256" key="5">
    <source>
        <dbReference type="ARBA" id="ARBA00008372"/>
    </source>
</evidence>
<evidence type="ECO:0000256" key="4">
    <source>
        <dbReference type="ARBA" id="ARBA00004496"/>
    </source>
</evidence>
<evidence type="ECO:0000256" key="13">
    <source>
        <dbReference type="ARBA" id="ARBA00022884"/>
    </source>
</evidence>
<sequence length="277" mass="31981">MNKPVLIRQVWASNLEAEFRHIRNTITRFPVISMDTEFPGVIYAPNFDPAIPYYLRNIEPSEQYKFLKKNVNDLKLIQLGLTLSDGRGNLPDLGTGCCYVWEFNFSDFDPENDPRNQDSVDLLRRQGIDFNRNLSYGVDSKRFAQLMETSGLLYKESVVWVTFHSAYDFGYLVKVLTQRDLPDQLEDFLKELTRLFGRNVFDMKHVMKFCNSLYGGLERVATTLNVKRAIGRSHQAGSDSLLTWQAFKKMLDIYFVDNQHNNLDKHAGVLFGLEIAA</sequence>
<dbReference type="PANTHER" id="PTHR10797">
    <property type="entry name" value="CCR4-NOT TRANSCRIPTION COMPLEX SUBUNIT"/>
    <property type="match status" value="1"/>
</dbReference>
<dbReference type="GO" id="GO:0046872">
    <property type="term" value="F:metal ion binding"/>
    <property type="evidence" value="ECO:0007669"/>
    <property type="project" value="UniProtKB-KW"/>
</dbReference>
<keyword evidence="15" id="KW-0804">Transcription</keyword>
<dbReference type="GO" id="GO:0005634">
    <property type="term" value="C:nucleus"/>
    <property type="evidence" value="ECO:0007669"/>
    <property type="project" value="UniProtKB-SubCell"/>
</dbReference>
<dbReference type="InterPro" id="IPR036397">
    <property type="entry name" value="RNaseH_sf"/>
</dbReference>
<keyword evidence="14" id="KW-0805">Transcription regulation</keyword>
<evidence type="ECO:0000256" key="6">
    <source>
        <dbReference type="ARBA" id="ARBA00011757"/>
    </source>
</evidence>
<evidence type="ECO:0000256" key="9">
    <source>
        <dbReference type="ARBA" id="ARBA00022722"/>
    </source>
</evidence>
<dbReference type="InterPro" id="IPR039637">
    <property type="entry name" value="CNOT7/CNOT8/Pop2"/>
</dbReference>
<organism evidence="18 19">
    <name type="scientific">Trifolium subterraneum</name>
    <name type="common">Subterranean clover</name>
    <dbReference type="NCBI Taxonomy" id="3900"/>
    <lineage>
        <taxon>Eukaryota</taxon>
        <taxon>Viridiplantae</taxon>
        <taxon>Streptophyta</taxon>
        <taxon>Embryophyta</taxon>
        <taxon>Tracheophyta</taxon>
        <taxon>Spermatophyta</taxon>
        <taxon>Magnoliopsida</taxon>
        <taxon>eudicotyledons</taxon>
        <taxon>Gunneridae</taxon>
        <taxon>Pentapetalae</taxon>
        <taxon>rosids</taxon>
        <taxon>fabids</taxon>
        <taxon>Fabales</taxon>
        <taxon>Fabaceae</taxon>
        <taxon>Papilionoideae</taxon>
        <taxon>50 kb inversion clade</taxon>
        <taxon>NPAAA clade</taxon>
        <taxon>Hologalegina</taxon>
        <taxon>IRL clade</taxon>
        <taxon>Trifolieae</taxon>
        <taxon>Trifolium</taxon>
    </lineage>
</organism>
<keyword evidence="11" id="KW-0378">Hydrolase</keyword>
<dbReference type="AlphaFoldDB" id="A0A2Z6MZQ4"/>
<comment type="subcellular location">
    <subcellularLocation>
        <location evidence="4">Cytoplasm</location>
    </subcellularLocation>
    <subcellularLocation>
        <location evidence="3">Nucleus</location>
    </subcellularLocation>
</comment>
<comment type="similarity">
    <text evidence="5">Belongs to the CAF1 family.</text>
</comment>
<dbReference type="InterPro" id="IPR006941">
    <property type="entry name" value="RNase_CAF1"/>
</dbReference>
<dbReference type="SUPFAM" id="SSF53098">
    <property type="entry name" value="Ribonuclease H-like"/>
    <property type="match status" value="1"/>
</dbReference>
<evidence type="ECO:0000256" key="7">
    <source>
        <dbReference type="ARBA" id="ARBA00012161"/>
    </source>
</evidence>
<comment type="cofactor">
    <cofactor evidence="2">
        <name>a divalent metal cation</name>
        <dbReference type="ChEBI" id="CHEBI:60240"/>
    </cofactor>
</comment>
<dbReference type="GO" id="GO:0005737">
    <property type="term" value="C:cytoplasm"/>
    <property type="evidence" value="ECO:0007669"/>
    <property type="project" value="UniProtKB-SubCell"/>
</dbReference>
<comment type="subunit">
    <text evidence="6">Component of the CCR4-NOT complex, at least composed of CRR4 and CAF1 proteins.</text>
</comment>
<reference evidence="19" key="1">
    <citation type="journal article" date="2017" name="Front. Plant Sci.">
        <title>Climate Clever Clovers: New Paradigm to Reduce the Environmental Footprint of Ruminants by Breeding Low Methanogenic Forages Utilizing Haplotype Variation.</title>
        <authorList>
            <person name="Kaur P."/>
            <person name="Appels R."/>
            <person name="Bayer P.E."/>
            <person name="Keeble-Gagnere G."/>
            <person name="Wang J."/>
            <person name="Hirakawa H."/>
            <person name="Shirasawa K."/>
            <person name="Vercoe P."/>
            <person name="Stefanova K."/>
            <person name="Durmic Z."/>
            <person name="Nichols P."/>
            <person name="Revell C."/>
            <person name="Isobe S.N."/>
            <person name="Edwards D."/>
            <person name="Erskine W."/>
        </authorList>
    </citation>
    <scope>NUCLEOTIDE SEQUENCE [LARGE SCALE GENOMIC DNA]</scope>
    <source>
        <strain evidence="19">cv. Daliak</strain>
    </source>
</reference>
<evidence type="ECO:0000256" key="8">
    <source>
        <dbReference type="ARBA" id="ARBA00022490"/>
    </source>
</evidence>
<evidence type="ECO:0000256" key="15">
    <source>
        <dbReference type="ARBA" id="ARBA00023163"/>
    </source>
</evidence>
<dbReference type="GO" id="GO:0004535">
    <property type="term" value="F:poly(A)-specific ribonuclease activity"/>
    <property type="evidence" value="ECO:0007669"/>
    <property type="project" value="UniProtKB-EC"/>
</dbReference>
<evidence type="ECO:0000313" key="18">
    <source>
        <dbReference type="EMBL" id="GAU22357.1"/>
    </source>
</evidence>
<evidence type="ECO:0000256" key="1">
    <source>
        <dbReference type="ARBA" id="ARBA00001663"/>
    </source>
</evidence>
<evidence type="ECO:0000313" key="19">
    <source>
        <dbReference type="Proteomes" id="UP000242715"/>
    </source>
</evidence>
<evidence type="ECO:0000256" key="17">
    <source>
        <dbReference type="ARBA" id="ARBA00025148"/>
    </source>
</evidence>
<evidence type="ECO:0000256" key="16">
    <source>
        <dbReference type="ARBA" id="ARBA00023242"/>
    </source>
</evidence>
<keyword evidence="9" id="KW-0540">Nuclease</keyword>